<dbReference type="Proteomes" id="UP000237105">
    <property type="component" value="Unassembled WGS sequence"/>
</dbReference>
<name>A0A2P5AX24_PARAD</name>
<comment type="caution">
    <text evidence="2">The sequence shown here is derived from an EMBL/GenBank/DDBJ whole genome shotgun (WGS) entry which is preliminary data.</text>
</comment>
<feature type="region of interest" description="Disordered" evidence="1">
    <location>
        <begin position="1"/>
        <end position="43"/>
    </location>
</feature>
<dbReference type="AlphaFoldDB" id="A0A2P5AX24"/>
<sequence>MTLRSGKELVKNIEKPTSSSKPIVEEVVKKEPARENDKEKPIEEVNIDSPMIKRSQLKRVDLVKESIEGNALKETPLINHKASIVHPVNEEAKKAQGNTKVVKAPQYSS</sequence>
<gene>
    <name evidence="2" type="ORF">PanWU01x14_292670</name>
</gene>
<evidence type="ECO:0000313" key="2">
    <source>
        <dbReference type="EMBL" id="PON41056.1"/>
    </source>
</evidence>
<accession>A0A2P5AX24</accession>
<protein>
    <submittedName>
        <fullName evidence="2">Uncharacterized protein</fullName>
    </submittedName>
</protein>
<feature type="compositionally biased region" description="Basic and acidic residues" evidence="1">
    <location>
        <begin position="23"/>
        <end position="43"/>
    </location>
</feature>
<reference evidence="3" key="1">
    <citation type="submission" date="2016-06" db="EMBL/GenBank/DDBJ databases">
        <title>Parallel loss of symbiosis genes in relatives of nitrogen-fixing non-legume Parasponia.</title>
        <authorList>
            <person name="Van Velzen R."/>
            <person name="Holmer R."/>
            <person name="Bu F."/>
            <person name="Rutten L."/>
            <person name="Van Zeijl A."/>
            <person name="Liu W."/>
            <person name="Santuari L."/>
            <person name="Cao Q."/>
            <person name="Sharma T."/>
            <person name="Shen D."/>
            <person name="Roswanjaya Y."/>
            <person name="Wardhani T."/>
            <person name="Kalhor M.S."/>
            <person name="Jansen J."/>
            <person name="Van den Hoogen J."/>
            <person name="Gungor B."/>
            <person name="Hartog M."/>
            <person name="Hontelez J."/>
            <person name="Verver J."/>
            <person name="Yang W.-C."/>
            <person name="Schijlen E."/>
            <person name="Repin R."/>
            <person name="Schilthuizen M."/>
            <person name="Schranz E."/>
            <person name="Heidstra R."/>
            <person name="Miyata K."/>
            <person name="Fedorova E."/>
            <person name="Kohlen W."/>
            <person name="Bisseling T."/>
            <person name="Smit S."/>
            <person name="Geurts R."/>
        </authorList>
    </citation>
    <scope>NUCLEOTIDE SEQUENCE [LARGE SCALE GENOMIC DNA]</scope>
    <source>
        <strain evidence="3">cv. WU1-14</strain>
    </source>
</reference>
<feature type="compositionally biased region" description="Basic and acidic residues" evidence="1">
    <location>
        <begin position="1"/>
        <end position="14"/>
    </location>
</feature>
<keyword evidence="3" id="KW-1185">Reference proteome</keyword>
<proteinExistence type="predicted"/>
<dbReference type="EMBL" id="JXTB01000424">
    <property type="protein sequence ID" value="PON41056.1"/>
    <property type="molecule type" value="Genomic_DNA"/>
</dbReference>
<organism evidence="2 3">
    <name type="scientific">Parasponia andersonii</name>
    <name type="common">Sponia andersonii</name>
    <dbReference type="NCBI Taxonomy" id="3476"/>
    <lineage>
        <taxon>Eukaryota</taxon>
        <taxon>Viridiplantae</taxon>
        <taxon>Streptophyta</taxon>
        <taxon>Embryophyta</taxon>
        <taxon>Tracheophyta</taxon>
        <taxon>Spermatophyta</taxon>
        <taxon>Magnoliopsida</taxon>
        <taxon>eudicotyledons</taxon>
        <taxon>Gunneridae</taxon>
        <taxon>Pentapetalae</taxon>
        <taxon>rosids</taxon>
        <taxon>fabids</taxon>
        <taxon>Rosales</taxon>
        <taxon>Cannabaceae</taxon>
        <taxon>Parasponia</taxon>
    </lineage>
</organism>
<evidence type="ECO:0000313" key="3">
    <source>
        <dbReference type="Proteomes" id="UP000237105"/>
    </source>
</evidence>
<evidence type="ECO:0000256" key="1">
    <source>
        <dbReference type="SAM" id="MobiDB-lite"/>
    </source>
</evidence>